<dbReference type="EMBL" id="FMYU01000001">
    <property type="protein sequence ID" value="SDB99958.1"/>
    <property type="molecule type" value="Genomic_DNA"/>
</dbReference>
<evidence type="ECO:0000313" key="5">
    <source>
        <dbReference type="Proteomes" id="UP000199411"/>
    </source>
</evidence>
<dbReference type="AlphaFoldDB" id="A0A1G6I0N8"/>
<dbReference type="RefSeq" id="WP_025392542.1">
    <property type="nucleotide sequence ID" value="NZ_FMYU01000001.1"/>
</dbReference>
<dbReference type="HAMAP" id="MF_00023">
    <property type="entry name" value="SmpB"/>
    <property type="match status" value="1"/>
</dbReference>
<dbReference type="SUPFAM" id="SSF74982">
    <property type="entry name" value="Small protein B (SmpB)"/>
    <property type="match status" value="1"/>
</dbReference>
<sequence>MTQIINRKARHDYEIIESFEAGIVLLGSEVKSIKTGNANLKDSYADIENGEVWLYNFHISPYKFASEKFNHQPLRPKKLLLHKKEIAKLIGKIKEKGFTLVPLRVYTKKGLIKVELALAKGKKLYDKRQSLKEKELNLERERAFKDLQ</sequence>
<reference evidence="5" key="1">
    <citation type="submission" date="2016-10" db="EMBL/GenBank/DDBJ databases">
        <authorList>
            <person name="Varghese N."/>
            <person name="Submissions S."/>
        </authorList>
    </citation>
    <scope>NUCLEOTIDE SEQUENCE [LARGE SCALE GENOMIC DNA]</scope>
    <source>
        <strain evidence="5">DSM 8415</strain>
    </source>
</reference>
<dbReference type="GO" id="GO:0003723">
    <property type="term" value="F:RNA binding"/>
    <property type="evidence" value="ECO:0007669"/>
    <property type="project" value="UniProtKB-UniRule"/>
</dbReference>
<accession>A0A1G6I0N8</accession>
<comment type="function">
    <text evidence="3">Required for rescue of stalled ribosomes mediated by trans-translation. Binds to transfer-messenger RNA (tmRNA), required for stable association of tmRNA with ribosomes. tmRNA and SmpB together mimic tRNA shape, replacing the anticodon stem-loop with SmpB. tmRNA is encoded by the ssrA gene; the 2 termini fold to resemble tRNA(Ala) and it encodes a 'tag peptide', a short internal open reading frame. During trans-translation Ala-aminoacylated tmRNA acts like a tRNA, entering the A-site of stalled ribosomes, displacing the stalled mRNA. The ribosome then switches to translate the ORF on the tmRNA; the nascent peptide is terminated with the 'tag peptide' encoded by the tmRNA and targeted for degradation. The ribosome is freed to recommence translation, which seems to be the essential function of trans-translation.</text>
</comment>
<dbReference type="Proteomes" id="UP000199411">
    <property type="component" value="Unassembled WGS sequence"/>
</dbReference>
<dbReference type="PROSITE" id="PS01317">
    <property type="entry name" value="SSRP"/>
    <property type="match status" value="1"/>
</dbReference>
<dbReference type="PANTHER" id="PTHR30308:SF2">
    <property type="entry name" value="SSRA-BINDING PROTEIN"/>
    <property type="match status" value="1"/>
</dbReference>
<evidence type="ECO:0000313" key="4">
    <source>
        <dbReference type="EMBL" id="SDB99958.1"/>
    </source>
</evidence>
<dbReference type="Pfam" id="PF01668">
    <property type="entry name" value="SmpB"/>
    <property type="match status" value="1"/>
</dbReference>
<evidence type="ECO:0000256" key="1">
    <source>
        <dbReference type="ARBA" id="ARBA00022490"/>
    </source>
</evidence>
<dbReference type="Gene3D" id="2.40.280.10">
    <property type="match status" value="1"/>
</dbReference>
<dbReference type="InterPro" id="IPR023620">
    <property type="entry name" value="SmpB"/>
</dbReference>
<dbReference type="GO" id="GO:0005829">
    <property type="term" value="C:cytosol"/>
    <property type="evidence" value="ECO:0007669"/>
    <property type="project" value="TreeGrafter"/>
</dbReference>
<name>A0A1G6I0N8_9BACT</name>
<evidence type="ECO:0000256" key="2">
    <source>
        <dbReference type="ARBA" id="ARBA00022884"/>
    </source>
</evidence>
<organism evidence="4 5">
    <name type="scientific">Desulfurella multipotens</name>
    <dbReference type="NCBI Taxonomy" id="79269"/>
    <lineage>
        <taxon>Bacteria</taxon>
        <taxon>Pseudomonadati</taxon>
        <taxon>Campylobacterota</taxon>
        <taxon>Desulfurellia</taxon>
        <taxon>Desulfurellales</taxon>
        <taxon>Desulfurellaceae</taxon>
        <taxon>Desulfurella</taxon>
    </lineage>
</organism>
<protein>
    <recommendedName>
        <fullName evidence="3">SsrA-binding protein</fullName>
    </recommendedName>
    <alternativeName>
        <fullName evidence="3">Small protein B</fullName>
    </alternativeName>
</protein>
<proteinExistence type="inferred from homology"/>
<dbReference type="NCBIfam" id="TIGR00086">
    <property type="entry name" value="smpB"/>
    <property type="match status" value="1"/>
</dbReference>
<dbReference type="PANTHER" id="PTHR30308">
    <property type="entry name" value="TMRNA-BINDING COMPONENT OF TRANS-TRANSLATION TAGGING COMPLEX"/>
    <property type="match status" value="1"/>
</dbReference>
<keyword evidence="5" id="KW-1185">Reference proteome</keyword>
<dbReference type="CDD" id="cd09294">
    <property type="entry name" value="SmpB"/>
    <property type="match status" value="1"/>
</dbReference>
<gene>
    <name evidence="3" type="primary">smpB</name>
    <name evidence="4" type="ORF">SAMN05660835_00180</name>
</gene>
<dbReference type="InterPro" id="IPR020081">
    <property type="entry name" value="SsrA-bd_prot_CS"/>
</dbReference>
<comment type="similarity">
    <text evidence="3">Belongs to the SmpB family.</text>
</comment>
<dbReference type="GO" id="GO:0070930">
    <property type="term" value="P:trans-translation-dependent protein tagging"/>
    <property type="evidence" value="ECO:0007669"/>
    <property type="project" value="TreeGrafter"/>
</dbReference>
<comment type="subcellular location">
    <subcellularLocation>
        <location evidence="3">Cytoplasm</location>
    </subcellularLocation>
    <text evidence="3">The tmRNA-SmpB complex associates with stalled 70S ribosomes.</text>
</comment>
<evidence type="ECO:0000256" key="3">
    <source>
        <dbReference type="HAMAP-Rule" id="MF_00023"/>
    </source>
</evidence>
<keyword evidence="1 3" id="KW-0963">Cytoplasm</keyword>
<dbReference type="InterPro" id="IPR000037">
    <property type="entry name" value="SsrA-bd_prot"/>
</dbReference>
<dbReference type="GO" id="GO:0070929">
    <property type="term" value="P:trans-translation"/>
    <property type="evidence" value="ECO:0007669"/>
    <property type="project" value="UniProtKB-UniRule"/>
</dbReference>
<dbReference type="NCBIfam" id="NF003843">
    <property type="entry name" value="PRK05422.1"/>
    <property type="match status" value="1"/>
</dbReference>
<keyword evidence="2 3" id="KW-0694">RNA-binding</keyword>
<dbReference type="OrthoDB" id="9805462at2"/>